<feature type="region of interest" description="Disordered" evidence="1">
    <location>
        <begin position="119"/>
        <end position="148"/>
    </location>
</feature>
<dbReference type="PANTHER" id="PTHR24416:SF611">
    <property type="entry name" value="TYROSINE-PROTEIN KINASE TRANSMEMBRANE RECEPTOR ROR"/>
    <property type="match status" value="1"/>
</dbReference>
<feature type="domain" description="Serine-threonine/tyrosine-protein kinase catalytic" evidence="2">
    <location>
        <begin position="3"/>
        <end position="49"/>
    </location>
</feature>
<evidence type="ECO:0000313" key="3">
    <source>
        <dbReference type="EMBL" id="KAA0192877.1"/>
    </source>
</evidence>
<dbReference type="GO" id="GO:0043235">
    <property type="term" value="C:receptor complex"/>
    <property type="evidence" value="ECO:0007669"/>
    <property type="project" value="TreeGrafter"/>
</dbReference>
<evidence type="ECO:0000259" key="2">
    <source>
        <dbReference type="Pfam" id="PF07714"/>
    </source>
</evidence>
<evidence type="ECO:0000256" key="1">
    <source>
        <dbReference type="SAM" id="MobiDB-lite"/>
    </source>
</evidence>
<organism evidence="3 4">
    <name type="scientific">Fasciolopsis buskii</name>
    <dbReference type="NCBI Taxonomy" id="27845"/>
    <lineage>
        <taxon>Eukaryota</taxon>
        <taxon>Metazoa</taxon>
        <taxon>Spiralia</taxon>
        <taxon>Lophotrochozoa</taxon>
        <taxon>Platyhelminthes</taxon>
        <taxon>Trematoda</taxon>
        <taxon>Digenea</taxon>
        <taxon>Plagiorchiida</taxon>
        <taxon>Echinostomata</taxon>
        <taxon>Echinostomatoidea</taxon>
        <taxon>Fasciolidae</taxon>
        <taxon>Fasciolopsis</taxon>
    </lineage>
</organism>
<protein>
    <submittedName>
        <fullName evidence="3">Tyrosine-protein kinase</fullName>
    </submittedName>
</protein>
<proteinExistence type="predicted"/>
<name>A0A8E0RT49_9TREM</name>
<feature type="compositionally biased region" description="Polar residues" evidence="1">
    <location>
        <begin position="172"/>
        <end position="182"/>
    </location>
</feature>
<gene>
    <name evidence="3" type="ORF">FBUS_11616</name>
</gene>
<dbReference type="GO" id="GO:0004714">
    <property type="term" value="F:transmembrane receptor protein tyrosine kinase activity"/>
    <property type="evidence" value="ECO:0007669"/>
    <property type="project" value="TreeGrafter"/>
</dbReference>
<dbReference type="Proteomes" id="UP000728185">
    <property type="component" value="Unassembled WGS sequence"/>
</dbReference>
<dbReference type="AlphaFoldDB" id="A0A8E0RT49"/>
<feature type="compositionally biased region" description="Polar residues" evidence="1">
    <location>
        <begin position="119"/>
        <end position="146"/>
    </location>
</feature>
<comment type="caution">
    <text evidence="3">The sequence shown here is derived from an EMBL/GenBank/DDBJ whole genome shotgun (WGS) entry which is preliminary data.</text>
</comment>
<dbReference type="OrthoDB" id="6270098at2759"/>
<dbReference type="Gene3D" id="1.10.510.10">
    <property type="entry name" value="Transferase(Phosphotransferase) domain 1"/>
    <property type="match status" value="1"/>
</dbReference>
<dbReference type="InterPro" id="IPR050122">
    <property type="entry name" value="RTK"/>
</dbReference>
<dbReference type="InterPro" id="IPR011009">
    <property type="entry name" value="Kinase-like_dom_sf"/>
</dbReference>
<accession>A0A8E0RT49</accession>
<dbReference type="InterPro" id="IPR001245">
    <property type="entry name" value="Ser-Thr/Tyr_kinase_cat_dom"/>
</dbReference>
<feature type="region of interest" description="Disordered" evidence="1">
    <location>
        <begin position="60"/>
        <end position="89"/>
    </location>
</feature>
<feature type="region of interest" description="Disordered" evidence="1">
    <location>
        <begin position="162"/>
        <end position="182"/>
    </location>
</feature>
<sequence length="196" mass="22217">MANQALRQIVAGYRMRPPEGCPSEIYALMRRTWHMNPDMRPSFAKILIELVAHLDECSTDKATSAKRKSPPFHLKISNRSSEDDPWQQKSFGRITMTPDRFVESSSDCYDQLDDLPAADSTSVANPHPINSSVMSRSFTSGNNANDLESRHRDHHFLHHLSHHHVHGHTSSQNVTPDATSSTRTAFCLPKFERLKL</sequence>
<keyword evidence="3" id="KW-0418">Kinase</keyword>
<keyword evidence="4" id="KW-1185">Reference proteome</keyword>
<dbReference type="EMBL" id="LUCM01005390">
    <property type="protein sequence ID" value="KAA0192877.1"/>
    <property type="molecule type" value="Genomic_DNA"/>
</dbReference>
<dbReference type="GO" id="GO:0007169">
    <property type="term" value="P:cell surface receptor protein tyrosine kinase signaling pathway"/>
    <property type="evidence" value="ECO:0007669"/>
    <property type="project" value="TreeGrafter"/>
</dbReference>
<dbReference type="SUPFAM" id="SSF56112">
    <property type="entry name" value="Protein kinase-like (PK-like)"/>
    <property type="match status" value="1"/>
</dbReference>
<evidence type="ECO:0000313" key="4">
    <source>
        <dbReference type="Proteomes" id="UP000728185"/>
    </source>
</evidence>
<dbReference type="Pfam" id="PF07714">
    <property type="entry name" value="PK_Tyr_Ser-Thr"/>
    <property type="match status" value="1"/>
</dbReference>
<dbReference type="GO" id="GO:0005886">
    <property type="term" value="C:plasma membrane"/>
    <property type="evidence" value="ECO:0007669"/>
    <property type="project" value="TreeGrafter"/>
</dbReference>
<reference evidence="3" key="1">
    <citation type="submission" date="2019-05" db="EMBL/GenBank/DDBJ databases">
        <title>Annotation for the trematode Fasciolopsis buski.</title>
        <authorList>
            <person name="Choi Y.-J."/>
        </authorList>
    </citation>
    <scope>NUCLEOTIDE SEQUENCE</scope>
    <source>
        <strain evidence="3">HT</strain>
        <tissue evidence="3">Whole worm</tissue>
    </source>
</reference>
<keyword evidence="3" id="KW-0808">Transferase</keyword>
<dbReference type="PANTHER" id="PTHR24416">
    <property type="entry name" value="TYROSINE-PROTEIN KINASE RECEPTOR"/>
    <property type="match status" value="1"/>
</dbReference>